<dbReference type="Proteomes" id="UP000075714">
    <property type="component" value="Unassembled WGS sequence"/>
</dbReference>
<keyword evidence="8" id="KW-1185">Reference proteome</keyword>
<evidence type="ECO:0000256" key="2">
    <source>
        <dbReference type="ARBA" id="ARBA00006289"/>
    </source>
</evidence>
<evidence type="ECO:0000259" key="6">
    <source>
        <dbReference type="Pfam" id="PF25789"/>
    </source>
</evidence>
<reference evidence="8" key="1">
    <citation type="journal article" date="2016" name="Nat. Commun.">
        <title>The Gonium pectorale genome demonstrates co-option of cell cycle regulation during the evolution of multicellularity.</title>
        <authorList>
            <person name="Hanschen E.R."/>
            <person name="Marriage T.N."/>
            <person name="Ferris P.J."/>
            <person name="Hamaji T."/>
            <person name="Toyoda A."/>
            <person name="Fujiyama A."/>
            <person name="Neme R."/>
            <person name="Noguchi H."/>
            <person name="Minakuchi Y."/>
            <person name="Suzuki M."/>
            <person name="Kawai-Toyooka H."/>
            <person name="Smith D.R."/>
            <person name="Sparks H."/>
            <person name="Anderson J."/>
            <person name="Bakaric R."/>
            <person name="Luria V."/>
            <person name="Karger A."/>
            <person name="Kirschner M.W."/>
            <person name="Durand P.M."/>
            <person name="Michod R.E."/>
            <person name="Nozaki H."/>
            <person name="Olson B.J."/>
        </authorList>
    </citation>
    <scope>NUCLEOTIDE SEQUENCE [LARGE SCALE GENOMIC DNA]</scope>
    <source>
        <strain evidence="8">NIES-2863</strain>
    </source>
</reference>
<feature type="compositionally biased region" description="Low complexity" evidence="4">
    <location>
        <begin position="384"/>
        <end position="393"/>
    </location>
</feature>
<evidence type="ECO:0000259" key="5">
    <source>
        <dbReference type="Pfam" id="PF04112"/>
    </source>
</evidence>
<comment type="similarity">
    <text evidence="2">Belongs to the MAK10 family.</text>
</comment>
<dbReference type="PANTHER" id="PTHR21373:SF0">
    <property type="entry name" value="N-ALPHA-ACETYLTRANSFERASE 35, NATC AUXILIARY SUBUNIT"/>
    <property type="match status" value="1"/>
</dbReference>
<comment type="caution">
    <text evidence="7">The sequence shown here is derived from an EMBL/GenBank/DDBJ whole genome shotgun (WGS) entry which is preliminary data.</text>
</comment>
<dbReference type="EMBL" id="LSYV01000017">
    <property type="protein sequence ID" value="KXZ50476.1"/>
    <property type="molecule type" value="Genomic_DNA"/>
</dbReference>
<feature type="domain" description="NAA35-like N-terminal" evidence="5">
    <location>
        <begin position="17"/>
        <end position="156"/>
    </location>
</feature>
<dbReference type="PANTHER" id="PTHR21373">
    <property type="entry name" value="GLUCOSE REPRESSIBLE PROTEIN MAK10"/>
    <property type="match status" value="1"/>
</dbReference>
<name>A0A150GKU8_GONPE</name>
<dbReference type="Pfam" id="PF25789">
    <property type="entry name" value="TPR_NAA35"/>
    <property type="match status" value="1"/>
</dbReference>
<gene>
    <name evidence="7" type="ORF">GPECTOR_16g650</name>
</gene>
<evidence type="ECO:0000313" key="7">
    <source>
        <dbReference type="EMBL" id="KXZ50476.1"/>
    </source>
</evidence>
<dbReference type="InterPro" id="IPR057982">
    <property type="entry name" value="TPR_NAA35"/>
</dbReference>
<protein>
    <submittedName>
        <fullName evidence="7">Uncharacterized protein</fullName>
    </submittedName>
</protein>
<feature type="region of interest" description="Disordered" evidence="4">
    <location>
        <begin position="369"/>
        <end position="455"/>
    </location>
</feature>
<dbReference type="OrthoDB" id="269405at2759"/>
<evidence type="ECO:0000256" key="1">
    <source>
        <dbReference type="ARBA" id="ARBA00004496"/>
    </source>
</evidence>
<feature type="compositionally biased region" description="Low complexity" evidence="4">
    <location>
        <begin position="443"/>
        <end position="454"/>
    </location>
</feature>
<dbReference type="STRING" id="33097.A0A150GKU8"/>
<dbReference type="GO" id="GO:0031417">
    <property type="term" value="C:NatC complex"/>
    <property type="evidence" value="ECO:0007669"/>
    <property type="project" value="InterPro"/>
</dbReference>
<sequence>MKSNPSYGAWKLDSQVGELVSSESFSLFEAMSALEAGNPKMDAAASPASDRPTLKSLLEDPSVAPWDLTPLELVDVLDQLLAMEASWHTGGSAMQTVYACLYMLKLDKRKQLDTPAARALFAYCATLRCDCAAVRDVAVQGGVCEEEDMNIWTPGIPFEAPAGAAEAAREALDAAIDAFTTVAAGAAAPQAANGAAGAGGAGGDGLAVALRLRLRRAVHLGLAESASDDPKVVSGSAARFAEARQLLPLIRESSRLAAATAAATAASQPAPPLGPAFPVDVNRHLLGPAPPRQVQIMSVPDTLSYYERMLEHLVVAVSTPEHVHDYRSLQLYLWRFARMRPGSVARSVAHSLLLPERWQGATGRSKLMANYQPPQLPQSREEAAAAQPSTAAEAADEAQQRSTEAEPAQASGGGDAQAAGGRKGRKGKGGKGQAGEGGGGAGDASTSQPSTSTPAWVPSKEMIANACMVAVKPGLPEEVHTFFDQAVIAVANVALALLTNRCRCRRRLRRCLDDWLNMWHHGYNADVLPAFKDALKAGGWRWKPLEGQAPDEESGPLSTWVEFQTGAAMLHHLLLGFELELYEPLEYDMVYWYCDYICTSMVQAASAVLQRCPPMPPPAQASAAAVAGLGGGRGLGGRGLGGRGRGAAAARGTEAAKAAAAAAMALYEKEQTQLRYEVLEVEAMQHMCQGMLRMMAGLRLAGSVPTHREPPPFNGGEQRFEQRFAAFAPLPRPPPLTFGDYTTSMDLGDREPAFLLALAGRSFKEARARCANLAAFAPSPDVAAGWVRGLERCAALNAVVSGVLAARMSGEGQVKWDCDWSHHPYFPVITLPKAQPAPAATAPAAPATPAASS</sequence>
<evidence type="ECO:0000313" key="8">
    <source>
        <dbReference type="Proteomes" id="UP000075714"/>
    </source>
</evidence>
<proteinExistence type="inferred from homology"/>
<dbReference type="Pfam" id="PF04112">
    <property type="entry name" value="Mak10"/>
    <property type="match status" value="1"/>
</dbReference>
<organism evidence="7 8">
    <name type="scientific">Gonium pectorale</name>
    <name type="common">Green alga</name>
    <dbReference type="NCBI Taxonomy" id="33097"/>
    <lineage>
        <taxon>Eukaryota</taxon>
        <taxon>Viridiplantae</taxon>
        <taxon>Chlorophyta</taxon>
        <taxon>core chlorophytes</taxon>
        <taxon>Chlorophyceae</taxon>
        <taxon>CS clade</taxon>
        <taxon>Chlamydomonadales</taxon>
        <taxon>Volvocaceae</taxon>
        <taxon>Gonium</taxon>
    </lineage>
</organism>
<dbReference type="InterPro" id="IPR057983">
    <property type="entry name" value="NAA35-like_N"/>
</dbReference>
<feature type="domain" description="NAA35-like TPR repeats" evidence="6">
    <location>
        <begin position="477"/>
        <end position="829"/>
    </location>
</feature>
<dbReference type="InterPro" id="IPR007244">
    <property type="entry name" value="Naa35_N"/>
</dbReference>
<accession>A0A150GKU8</accession>
<evidence type="ECO:0000256" key="4">
    <source>
        <dbReference type="SAM" id="MobiDB-lite"/>
    </source>
</evidence>
<comment type="subcellular location">
    <subcellularLocation>
        <location evidence="1">Cytoplasm</location>
    </subcellularLocation>
</comment>
<evidence type="ECO:0000256" key="3">
    <source>
        <dbReference type="ARBA" id="ARBA00022490"/>
    </source>
</evidence>
<feature type="compositionally biased region" description="Gly residues" evidence="4">
    <location>
        <begin position="430"/>
        <end position="442"/>
    </location>
</feature>
<keyword evidence="3" id="KW-0963">Cytoplasm</keyword>
<dbReference type="AlphaFoldDB" id="A0A150GKU8"/>